<gene>
    <name evidence="1" type="ORF">A3A21_03045</name>
</gene>
<evidence type="ECO:0000313" key="2">
    <source>
        <dbReference type="Proteomes" id="UP000176996"/>
    </source>
</evidence>
<comment type="caution">
    <text evidence="1">The sequence shown here is derived from an EMBL/GenBank/DDBJ whole genome shotgun (WGS) entry which is preliminary data.</text>
</comment>
<evidence type="ECO:0008006" key="3">
    <source>
        <dbReference type="Google" id="ProtNLM"/>
    </source>
</evidence>
<proteinExistence type="predicted"/>
<dbReference type="Gene3D" id="3.30.2310.20">
    <property type="entry name" value="RelE-like"/>
    <property type="match status" value="1"/>
</dbReference>
<dbReference type="AlphaFoldDB" id="A0A1F6BUL8"/>
<name>A0A1F6BUL8_9BACT</name>
<dbReference type="SUPFAM" id="SSF143011">
    <property type="entry name" value="RelE-like"/>
    <property type="match status" value="1"/>
</dbReference>
<accession>A0A1F6BUL8</accession>
<evidence type="ECO:0000313" key="1">
    <source>
        <dbReference type="EMBL" id="OGG40644.1"/>
    </source>
</evidence>
<dbReference type="Proteomes" id="UP000176996">
    <property type="component" value="Unassembled WGS sequence"/>
</dbReference>
<organism evidence="1 2">
    <name type="scientific">Candidatus Jorgensenbacteria bacterium RIFCSPLOWO2_01_FULL_45_25b</name>
    <dbReference type="NCBI Taxonomy" id="1798471"/>
    <lineage>
        <taxon>Bacteria</taxon>
        <taxon>Candidatus Joergenseniibacteriota</taxon>
    </lineage>
</organism>
<dbReference type="EMBL" id="MFKK01000023">
    <property type="protein sequence ID" value="OGG40644.1"/>
    <property type="molecule type" value="Genomic_DNA"/>
</dbReference>
<protein>
    <recommendedName>
        <fullName evidence="3">Type II toxin-antitoxin system mRNA interferase toxin, RelE/StbE family</fullName>
    </recommendedName>
</protein>
<dbReference type="InterPro" id="IPR035093">
    <property type="entry name" value="RelE/ParE_toxin_dom_sf"/>
</dbReference>
<reference evidence="1 2" key="1">
    <citation type="journal article" date="2016" name="Nat. Commun.">
        <title>Thousands of microbial genomes shed light on interconnected biogeochemical processes in an aquifer system.</title>
        <authorList>
            <person name="Anantharaman K."/>
            <person name="Brown C.T."/>
            <person name="Hug L.A."/>
            <person name="Sharon I."/>
            <person name="Castelle C.J."/>
            <person name="Probst A.J."/>
            <person name="Thomas B.C."/>
            <person name="Singh A."/>
            <person name="Wilkins M.J."/>
            <person name="Karaoz U."/>
            <person name="Brodie E.L."/>
            <person name="Williams K.H."/>
            <person name="Hubbard S.S."/>
            <person name="Banfield J.F."/>
        </authorList>
    </citation>
    <scope>NUCLEOTIDE SEQUENCE [LARGE SCALE GENOMIC DNA]</scope>
</reference>
<sequence length="92" mass="11037">MATARPIAEVRYTSKFEKALRNMPFFVQRAFMEKERFLRENVFHPLLNTHKLGGKYKMFWAFTVVGQHRVMFFFLRDHIVVLVNIGTHSIYK</sequence>
<dbReference type="STRING" id="1798471.A3A21_03045"/>